<sequence>MIVNLVKERLLDLKAVLDYVDKIEQLDALVKQSQWFWFRKVIVATENKQLLRANGSSSYTSWVTETEEVVEEEENKYGTVAKLATQGTEAFSKCSLLRSFPEVSSNLGLLSVKKSKTEVPTTIVAMSGSTRHNQKIRITNSISKNFEWIL</sequence>
<evidence type="ECO:0000313" key="1">
    <source>
        <dbReference type="EMBL" id="RID41798.1"/>
    </source>
</evidence>
<gene>
    <name evidence="1" type="ORF">BRARA_J01730</name>
</gene>
<proteinExistence type="predicted"/>
<accession>A0A397XMV4</accession>
<organism evidence="1 2">
    <name type="scientific">Brassica campestris</name>
    <name type="common">Field mustard</name>
    <dbReference type="NCBI Taxonomy" id="3711"/>
    <lineage>
        <taxon>Eukaryota</taxon>
        <taxon>Viridiplantae</taxon>
        <taxon>Streptophyta</taxon>
        <taxon>Embryophyta</taxon>
        <taxon>Tracheophyta</taxon>
        <taxon>Spermatophyta</taxon>
        <taxon>Magnoliopsida</taxon>
        <taxon>eudicotyledons</taxon>
        <taxon>Gunneridae</taxon>
        <taxon>Pentapetalae</taxon>
        <taxon>rosids</taxon>
        <taxon>malvids</taxon>
        <taxon>Brassicales</taxon>
        <taxon>Brassicaceae</taxon>
        <taxon>Brassiceae</taxon>
        <taxon>Brassica</taxon>
    </lineage>
</organism>
<dbReference type="AlphaFoldDB" id="A0A397XMV4"/>
<reference evidence="1 2" key="1">
    <citation type="submission" date="2018-06" db="EMBL/GenBank/DDBJ databases">
        <title>WGS assembly of Brassica rapa FPsc.</title>
        <authorList>
            <person name="Bowman J."/>
            <person name="Kohchi T."/>
            <person name="Yamato K."/>
            <person name="Jenkins J."/>
            <person name="Shu S."/>
            <person name="Ishizaki K."/>
            <person name="Yamaoka S."/>
            <person name="Nishihama R."/>
            <person name="Nakamura Y."/>
            <person name="Berger F."/>
            <person name="Adam C."/>
            <person name="Aki S."/>
            <person name="Althoff F."/>
            <person name="Araki T."/>
            <person name="Arteaga-Vazquez M."/>
            <person name="Balasubrmanian S."/>
            <person name="Bauer D."/>
            <person name="Boehm C."/>
            <person name="Briginshaw L."/>
            <person name="Caballero-Perez J."/>
            <person name="Catarino B."/>
            <person name="Chen F."/>
            <person name="Chiyoda S."/>
            <person name="Chovatia M."/>
            <person name="Davies K."/>
            <person name="Delmans M."/>
            <person name="Demura T."/>
            <person name="Dierschke T."/>
            <person name="Dolan L."/>
            <person name="Dorantes-Acosta A."/>
            <person name="Eklund D."/>
            <person name="Florent S."/>
            <person name="Flores-Sandoval E."/>
            <person name="Fujiyama A."/>
            <person name="Fukuzawa H."/>
            <person name="Galik B."/>
            <person name="Grimanelli D."/>
            <person name="Grimwood J."/>
            <person name="Grossniklaus U."/>
            <person name="Hamada T."/>
            <person name="Haseloff J."/>
            <person name="Hetherington A."/>
            <person name="Higo A."/>
            <person name="Hirakawa Y."/>
            <person name="Hundley H."/>
            <person name="Ikeda Y."/>
            <person name="Inoue K."/>
            <person name="Inoue S."/>
            <person name="Ishida S."/>
            <person name="Jia Q."/>
            <person name="Kakita M."/>
            <person name="Kanazawa T."/>
            <person name="Kawai Y."/>
            <person name="Kawashima T."/>
            <person name="Kennedy M."/>
            <person name="Kinose K."/>
            <person name="Kinoshita T."/>
            <person name="Kohara Y."/>
            <person name="Koide E."/>
            <person name="Komatsu K."/>
            <person name="Kopischke S."/>
            <person name="Kubo M."/>
            <person name="Kyozuka J."/>
            <person name="Lagercrantz U."/>
            <person name="Lin S."/>
            <person name="Lindquist E."/>
            <person name="Lipzen A."/>
            <person name="Lu C."/>
            <person name="Luna E."/>
            <person name="Martienssen R."/>
            <person name="Minamino N."/>
            <person name="Mizutani M."/>
            <person name="Mizutani M."/>
            <person name="Mochizuki N."/>
            <person name="Monte I."/>
            <person name="Mosher R."/>
            <person name="Nagasaki H."/>
            <person name="Nakagami H."/>
            <person name="Naramoto S."/>
            <person name="Nishitani K."/>
            <person name="Ohtani M."/>
            <person name="Okamoto T."/>
            <person name="Okumura M."/>
            <person name="Phillips J."/>
            <person name="Pollak B."/>
            <person name="Reinders A."/>
            <person name="Roevekamp M."/>
            <person name="Sano R."/>
            <person name="Sawa S."/>
            <person name="Schmid M."/>
            <person name="Shirakawa M."/>
            <person name="Solano R."/>
            <person name="Spunde A."/>
            <person name="Suetsugu N."/>
            <person name="Sugano S."/>
            <person name="Sugiyama A."/>
            <person name="Sun R."/>
            <person name="Suzuki Y."/>
            <person name="Takenaka M."/>
            <person name="Takezawa D."/>
            <person name="Tomogane H."/>
            <person name="Tsuzuki M."/>
            <person name="Ueda T."/>
            <person name="Umeda M."/>
            <person name="Ward J."/>
            <person name="Watanabe Y."/>
            <person name="Yazaki K."/>
            <person name="Yokoyama R."/>
            <person name="Yoshitake Y."/>
            <person name="Yotsui I."/>
            <person name="Zachgo S."/>
            <person name="Schmutz J."/>
        </authorList>
    </citation>
    <scope>NUCLEOTIDE SEQUENCE [LARGE SCALE GENOMIC DNA]</scope>
    <source>
        <strain evidence="2">cv. B-3</strain>
    </source>
</reference>
<name>A0A397XMV4_BRACM</name>
<protein>
    <submittedName>
        <fullName evidence="1">Uncharacterized protein</fullName>
    </submittedName>
</protein>
<dbReference type="EMBL" id="CM010637">
    <property type="protein sequence ID" value="RID41798.1"/>
    <property type="molecule type" value="Genomic_DNA"/>
</dbReference>
<dbReference type="Proteomes" id="UP000264353">
    <property type="component" value="Chromosome A10"/>
</dbReference>
<evidence type="ECO:0000313" key="2">
    <source>
        <dbReference type="Proteomes" id="UP000264353"/>
    </source>
</evidence>